<dbReference type="InterPro" id="IPR002934">
    <property type="entry name" value="Polymerase_NTP_transf_dom"/>
</dbReference>
<dbReference type="KEGG" id="hhc:M911_02370"/>
<dbReference type="InterPro" id="IPR043519">
    <property type="entry name" value="NT_sf"/>
</dbReference>
<dbReference type="Gene3D" id="3.30.460.10">
    <property type="entry name" value="Beta Polymerase, domain 2"/>
    <property type="match status" value="1"/>
</dbReference>
<gene>
    <name evidence="2" type="ORF">M911_02370</name>
</gene>
<accession>W8KGC1</accession>
<dbReference type="EMBL" id="CP007268">
    <property type="protein sequence ID" value="AHK78203.1"/>
    <property type="molecule type" value="Genomic_DNA"/>
</dbReference>
<sequence>MRLSAEQTSVIKQTARDLFGPEAQVWLFGSRVDDSLRGGDIDLLIQCPHPLEERKRQSLRMVARLQMALGDQPIDVLVLDPNTPRQPIHDRALKTGIPL</sequence>
<dbReference type="AlphaFoldDB" id="W8KGC1"/>
<name>W8KGC1_9GAMM</name>
<dbReference type="GO" id="GO:0016779">
    <property type="term" value="F:nucleotidyltransferase activity"/>
    <property type="evidence" value="ECO:0007669"/>
    <property type="project" value="InterPro"/>
</dbReference>
<feature type="domain" description="Polymerase nucleotidyl transferase" evidence="1">
    <location>
        <begin position="11"/>
        <end position="65"/>
    </location>
</feature>
<proteinExistence type="predicted"/>
<protein>
    <submittedName>
        <fullName evidence="2">DNA polymerase III subunit beta</fullName>
    </submittedName>
</protein>
<dbReference type="HOGENOM" id="CLU_164558_1_1_6"/>
<evidence type="ECO:0000259" key="1">
    <source>
        <dbReference type="Pfam" id="PF01909"/>
    </source>
</evidence>
<reference evidence="2 3" key="1">
    <citation type="journal article" date="2014" name="J Genomics">
        <title>Draft Genome Sequence of the Extremely Halophilic Phototrophic Purple Sulfur Bacterium Halorhodospira halochloris.</title>
        <authorList>
            <person name="Singh K.S."/>
            <person name="Kirksey J."/>
            <person name="Hoff W.D."/>
            <person name="Deole R."/>
        </authorList>
    </citation>
    <scope>NUCLEOTIDE SEQUENCE [LARGE SCALE GENOMIC DNA]</scope>
    <source>
        <strain evidence="2 3">A</strain>
    </source>
</reference>
<dbReference type="SUPFAM" id="SSF81301">
    <property type="entry name" value="Nucleotidyltransferase"/>
    <property type="match status" value="1"/>
</dbReference>
<evidence type="ECO:0000313" key="3">
    <source>
        <dbReference type="Proteomes" id="UP000019442"/>
    </source>
</evidence>
<dbReference type="Proteomes" id="UP000019442">
    <property type="component" value="Chromosome"/>
</dbReference>
<keyword evidence="3" id="KW-1185">Reference proteome</keyword>
<dbReference type="CDD" id="cd05403">
    <property type="entry name" value="NT_KNTase_like"/>
    <property type="match status" value="1"/>
</dbReference>
<dbReference type="RefSeq" id="WP_025280551.1">
    <property type="nucleotide sequence ID" value="NZ_CP007268.1"/>
</dbReference>
<evidence type="ECO:0000313" key="2">
    <source>
        <dbReference type="EMBL" id="AHK78203.1"/>
    </source>
</evidence>
<dbReference type="OrthoDB" id="14556at2"/>
<dbReference type="Pfam" id="PF01909">
    <property type="entry name" value="NTP_transf_2"/>
    <property type="match status" value="1"/>
</dbReference>
<reference evidence="3" key="2">
    <citation type="submission" date="2014-02" db="EMBL/GenBank/DDBJ databases">
        <title>Draft Genome Sequence of extremely halophilic bacteria Halorhodospira halochloris.</title>
        <authorList>
            <person name="Singh K.S."/>
        </authorList>
    </citation>
    <scope>NUCLEOTIDE SEQUENCE [LARGE SCALE GENOMIC DNA]</scope>
    <source>
        <strain evidence="3">A</strain>
    </source>
</reference>
<organism evidence="2 3">
    <name type="scientific">Ectothiorhodospira haloalkaliphila</name>
    <dbReference type="NCBI Taxonomy" id="421628"/>
    <lineage>
        <taxon>Bacteria</taxon>
        <taxon>Pseudomonadati</taxon>
        <taxon>Pseudomonadota</taxon>
        <taxon>Gammaproteobacteria</taxon>
        <taxon>Chromatiales</taxon>
        <taxon>Ectothiorhodospiraceae</taxon>
        <taxon>Ectothiorhodospira</taxon>
    </lineage>
</organism>